<feature type="domain" description="Ricin B lectin" evidence="1">
    <location>
        <begin position="4"/>
        <end position="80"/>
    </location>
</feature>
<sequence length="81" mass="8947">IDGSGFCLDAGSNPASGVGMKIWTCYDNLPAQQWTYTSDNYVRLMGLVHQCLDLTNDDLTNSNQVQTWQCSGGNNNQLWSI</sequence>
<dbReference type="InterPro" id="IPR000772">
    <property type="entry name" value="Ricin_B_lectin"/>
</dbReference>
<dbReference type="CDD" id="cd00161">
    <property type="entry name" value="beta-trefoil_Ricin-like"/>
    <property type="match status" value="1"/>
</dbReference>
<protein>
    <submittedName>
        <fullName evidence="2">Ricin B lectin domain-containing protein</fullName>
    </submittedName>
</protein>
<dbReference type="Proteomes" id="UP000308652">
    <property type="component" value="Unassembled WGS sequence"/>
</dbReference>
<dbReference type="InterPro" id="IPR035992">
    <property type="entry name" value="Ricin_B-like_lectins"/>
</dbReference>
<accession>A0A5C3MI25</accession>
<evidence type="ECO:0000313" key="3">
    <source>
        <dbReference type="Proteomes" id="UP000308652"/>
    </source>
</evidence>
<dbReference type="OrthoDB" id="6770063at2759"/>
<dbReference type="Pfam" id="PF00652">
    <property type="entry name" value="Ricin_B_lectin"/>
    <property type="match status" value="1"/>
</dbReference>
<evidence type="ECO:0000313" key="2">
    <source>
        <dbReference type="EMBL" id="TFK44016.1"/>
    </source>
</evidence>
<organism evidence="2 3">
    <name type="scientific">Crucibulum laeve</name>
    <dbReference type="NCBI Taxonomy" id="68775"/>
    <lineage>
        <taxon>Eukaryota</taxon>
        <taxon>Fungi</taxon>
        <taxon>Dikarya</taxon>
        <taxon>Basidiomycota</taxon>
        <taxon>Agaricomycotina</taxon>
        <taxon>Agaricomycetes</taxon>
        <taxon>Agaricomycetidae</taxon>
        <taxon>Agaricales</taxon>
        <taxon>Agaricineae</taxon>
        <taxon>Nidulariaceae</taxon>
        <taxon>Crucibulum</taxon>
    </lineage>
</organism>
<dbReference type="Gene3D" id="2.80.10.50">
    <property type="match status" value="1"/>
</dbReference>
<reference evidence="2 3" key="1">
    <citation type="journal article" date="2019" name="Nat. Ecol. Evol.">
        <title>Megaphylogeny resolves global patterns of mushroom evolution.</title>
        <authorList>
            <person name="Varga T."/>
            <person name="Krizsan K."/>
            <person name="Foldi C."/>
            <person name="Dima B."/>
            <person name="Sanchez-Garcia M."/>
            <person name="Sanchez-Ramirez S."/>
            <person name="Szollosi G.J."/>
            <person name="Szarkandi J.G."/>
            <person name="Papp V."/>
            <person name="Albert L."/>
            <person name="Andreopoulos W."/>
            <person name="Angelini C."/>
            <person name="Antonin V."/>
            <person name="Barry K.W."/>
            <person name="Bougher N.L."/>
            <person name="Buchanan P."/>
            <person name="Buyck B."/>
            <person name="Bense V."/>
            <person name="Catcheside P."/>
            <person name="Chovatia M."/>
            <person name="Cooper J."/>
            <person name="Damon W."/>
            <person name="Desjardin D."/>
            <person name="Finy P."/>
            <person name="Geml J."/>
            <person name="Haridas S."/>
            <person name="Hughes K."/>
            <person name="Justo A."/>
            <person name="Karasinski D."/>
            <person name="Kautmanova I."/>
            <person name="Kiss B."/>
            <person name="Kocsube S."/>
            <person name="Kotiranta H."/>
            <person name="LaButti K.M."/>
            <person name="Lechner B.E."/>
            <person name="Liimatainen K."/>
            <person name="Lipzen A."/>
            <person name="Lukacs Z."/>
            <person name="Mihaltcheva S."/>
            <person name="Morgado L.N."/>
            <person name="Niskanen T."/>
            <person name="Noordeloos M.E."/>
            <person name="Ohm R.A."/>
            <person name="Ortiz-Santana B."/>
            <person name="Ovrebo C."/>
            <person name="Racz N."/>
            <person name="Riley R."/>
            <person name="Savchenko A."/>
            <person name="Shiryaev A."/>
            <person name="Soop K."/>
            <person name="Spirin V."/>
            <person name="Szebenyi C."/>
            <person name="Tomsovsky M."/>
            <person name="Tulloss R.E."/>
            <person name="Uehling J."/>
            <person name="Grigoriev I.V."/>
            <person name="Vagvolgyi C."/>
            <person name="Papp T."/>
            <person name="Martin F.M."/>
            <person name="Miettinen O."/>
            <person name="Hibbett D.S."/>
            <person name="Nagy L.G."/>
        </authorList>
    </citation>
    <scope>NUCLEOTIDE SEQUENCE [LARGE SCALE GENOMIC DNA]</scope>
    <source>
        <strain evidence="2 3">CBS 166.37</strain>
    </source>
</reference>
<dbReference type="SUPFAM" id="SSF50370">
    <property type="entry name" value="Ricin B-like lectins"/>
    <property type="match status" value="1"/>
</dbReference>
<dbReference type="PROSITE" id="PS50231">
    <property type="entry name" value="RICIN_B_LECTIN"/>
    <property type="match status" value="1"/>
</dbReference>
<feature type="non-terminal residue" evidence="2">
    <location>
        <position position="1"/>
    </location>
</feature>
<name>A0A5C3MI25_9AGAR</name>
<keyword evidence="3" id="KW-1185">Reference proteome</keyword>
<dbReference type="EMBL" id="ML213590">
    <property type="protein sequence ID" value="TFK44016.1"/>
    <property type="molecule type" value="Genomic_DNA"/>
</dbReference>
<dbReference type="GO" id="GO:0030246">
    <property type="term" value="F:carbohydrate binding"/>
    <property type="evidence" value="ECO:0007669"/>
    <property type="project" value="UniProtKB-KW"/>
</dbReference>
<keyword evidence="2" id="KW-0430">Lectin</keyword>
<evidence type="ECO:0000259" key="1">
    <source>
        <dbReference type="Pfam" id="PF00652"/>
    </source>
</evidence>
<dbReference type="AlphaFoldDB" id="A0A5C3MI25"/>
<proteinExistence type="predicted"/>
<gene>
    <name evidence="2" type="ORF">BDQ12DRAFT_594105</name>
</gene>